<reference evidence="1" key="2">
    <citation type="submission" date="2021-04" db="EMBL/GenBank/DDBJ databases">
        <authorList>
            <person name="Gilroy R."/>
        </authorList>
    </citation>
    <scope>NUCLEOTIDE SEQUENCE</scope>
    <source>
        <strain evidence="1">CHK187-11901</strain>
    </source>
</reference>
<protein>
    <submittedName>
        <fullName evidence="1">Uncharacterized protein</fullName>
    </submittedName>
</protein>
<reference evidence="1" key="1">
    <citation type="journal article" date="2021" name="PeerJ">
        <title>Extensive microbial diversity within the chicken gut microbiome revealed by metagenomics and culture.</title>
        <authorList>
            <person name="Gilroy R."/>
            <person name="Ravi A."/>
            <person name="Getino M."/>
            <person name="Pursley I."/>
            <person name="Horton D.L."/>
            <person name="Alikhan N.F."/>
            <person name="Baker D."/>
            <person name="Gharbi K."/>
            <person name="Hall N."/>
            <person name="Watson M."/>
            <person name="Adriaenssens E.M."/>
            <person name="Foster-Nyarko E."/>
            <person name="Jarju S."/>
            <person name="Secka A."/>
            <person name="Antonio M."/>
            <person name="Oren A."/>
            <person name="Chaudhuri R.R."/>
            <person name="La Ragione R."/>
            <person name="Hildebrand F."/>
            <person name="Pallen M.J."/>
        </authorList>
    </citation>
    <scope>NUCLEOTIDE SEQUENCE</scope>
    <source>
        <strain evidence="1">CHK187-11901</strain>
    </source>
</reference>
<organism evidence="1 2">
    <name type="scientific">Candidatus Merdibacter merdavium</name>
    <dbReference type="NCBI Taxonomy" id="2838692"/>
    <lineage>
        <taxon>Bacteria</taxon>
        <taxon>Bacillati</taxon>
        <taxon>Bacillota</taxon>
        <taxon>Erysipelotrichia</taxon>
        <taxon>Erysipelotrichales</taxon>
        <taxon>Erysipelotrichaceae</taxon>
        <taxon>Merdibacter</taxon>
    </lineage>
</organism>
<dbReference type="Proteomes" id="UP000823896">
    <property type="component" value="Unassembled WGS sequence"/>
</dbReference>
<proteinExistence type="predicted"/>
<evidence type="ECO:0000313" key="1">
    <source>
        <dbReference type="EMBL" id="HJC37109.1"/>
    </source>
</evidence>
<name>A0A9D2SWM3_9FIRM</name>
<accession>A0A9D2SWM3</accession>
<comment type="caution">
    <text evidence="1">The sequence shown here is derived from an EMBL/GenBank/DDBJ whole genome shotgun (WGS) entry which is preliminary data.</text>
</comment>
<dbReference type="EMBL" id="DWWM01000053">
    <property type="protein sequence ID" value="HJC37109.1"/>
    <property type="molecule type" value="Genomic_DNA"/>
</dbReference>
<dbReference type="AlphaFoldDB" id="A0A9D2SWM3"/>
<gene>
    <name evidence="1" type="ORF">H9702_08305</name>
</gene>
<sequence>MKENDIMATRSFTDSYTVSKSDMKALRNIMKEKTKIRIKKVKGHRDVNGKDAINMLGLTK</sequence>
<evidence type="ECO:0000313" key="2">
    <source>
        <dbReference type="Proteomes" id="UP000823896"/>
    </source>
</evidence>